<protein>
    <submittedName>
        <fullName evidence="1">Uncharacterized protein</fullName>
    </submittedName>
</protein>
<proteinExistence type="predicted"/>
<gene>
    <name evidence="1" type="ORF">TELCIR_07360</name>
</gene>
<name>A0A2G9UKV5_TELCI</name>
<evidence type="ECO:0000313" key="2">
    <source>
        <dbReference type="Proteomes" id="UP000230423"/>
    </source>
</evidence>
<reference evidence="1 2" key="1">
    <citation type="submission" date="2015-09" db="EMBL/GenBank/DDBJ databases">
        <title>Draft genome of the parasitic nematode Teladorsagia circumcincta isolate WARC Sus (inbred).</title>
        <authorList>
            <person name="Mitreva M."/>
        </authorList>
    </citation>
    <scope>NUCLEOTIDE SEQUENCE [LARGE SCALE GENOMIC DNA]</scope>
    <source>
        <strain evidence="1 2">S</strain>
    </source>
</reference>
<organism evidence="1 2">
    <name type="scientific">Teladorsagia circumcincta</name>
    <name type="common">Brown stomach worm</name>
    <name type="synonym">Ostertagia circumcincta</name>
    <dbReference type="NCBI Taxonomy" id="45464"/>
    <lineage>
        <taxon>Eukaryota</taxon>
        <taxon>Metazoa</taxon>
        <taxon>Ecdysozoa</taxon>
        <taxon>Nematoda</taxon>
        <taxon>Chromadorea</taxon>
        <taxon>Rhabditida</taxon>
        <taxon>Rhabditina</taxon>
        <taxon>Rhabditomorpha</taxon>
        <taxon>Strongyloidea</taxon>
        <taxon>Trichostrongylidae</taxon>
        <taxon>Teladorsagia</taxon>
    </lineage>
</organism>
<dbReference type="AlphaFoldDB" id="A0A2G9UKV5"/>
<evidence type="ECO:0000313" key="1">
    <source>
        <dbReference type="EMBL" id="PIO70776.1"/>
    </source>
</evidence>
<dbReference type="OrthoDB" id="5844942at2759"/>
<sequence length="161" mass="18258">MKEEMVTEEDVTDLNEKMVLLEDDEIPHSSKDVIDVESLLSCSGPVRRDTRERKPPPSTPITAKEMMETISLTPEILPLNELLKREVPWLDRKFVVEGKQLLELFRCCPLCRTDMEASGSSFECSAEGDNPVVDIHCRVCLESRGSIGRWKGQLIPQSQDK</sequence>
<accession>A0A2G9UKV5</accession>
<dbReference type="Proteomes" id="UP000230423">
    <property type="component" value="Unassembled WGS sequence"/>
</dbReference>
<dbReference type="EMBL" id="KZ346162">
    <property type="protein sequence ID" value="PIO70776.1"/>
    <property type="molecule type" value="Genomic_DNA"/>
</dbReference>
<keyword evidence="2" id="KW-1185">Reference proteome</keyword>